<sequence length="757" mass="81676">MHPRYQSQILLEYGKKNSCSVGGRWALRGQRAVSVQSERTKGTYELQPDRGGQGQGQGGAGGKWMEQMDGRGGVRAHRLVGGGREGMREAEGPDSSRGNNEPSPGVPWNVRPKLYRGVPQAGKVTDHNVIEYSPHSAWTGHLMICRQRPAGNSCTLESGQDRVGPDPISAGTSHTREELTGRDEKGGKEGKEKGVGADDRFASLCSAFALALALASSPVCLPVEMVLEGRENWLTADYTSGTVFAFNIDLSAFKVVSISRHICLRSSEPSIPRSSVDMHLDSISLFVLRREHDKGHVGVHSVLTFKRFQAIMSQKTGIPAYQLSSVFVCRRTLKDTEKRQKLPINENTNFNIILNQHNPSRERDCHFLVSMKKSKKERKVTRKRSAEAENADDEDSNSSRGDLSPSDERPKTGSADETFSPEATSPPSFMQRPSSPSAIPVGNGNKPRPGSGSPPGKMTLGGDFKVERTLLRREGVGQNGFASPRSGWANGVSSQRVEGFNVLSGGGKAEGHTLQTSNGSALQQEDRRNLEKHWSQSGAIQEDGSFRQSEKANGHSSGHPQLHHSSGLDVIHQDRFNDANPQGNGARHASAILARNGSAKDFSVSPVLQRSSSMSSASNASRSTLSPLSSTATGNFIPRVSMGGLAAVAAGTNGGLTLQQAQAHISHLQQQHQTPLPGPMGPLELSKLNGMLRGLVARDSRGENTKICKFCCFLRERNMGPPPFHWCVDDAITKGFRGPSPAGPIGRPVKRHVEAAA</sequence>
<evidence type="ECO:0000259" key="2">
    <source>
        <dbReference type="Pfam" id="PF23596"/>
    </source>
</evidence>
<feature type="compositionally biased region" description="Gly residues" evidence="1">
    <location>
        <begin position="51"/>
        <end position="62"/>
    </location>
</feature>
<evidence type="ECO:0000313" key="4">
    <source>
        <dbReference type="Proteomes" id="UP000077202"/>
    </source>
</evidence>
<feature type="compositionally biased region" description="Polar residues" evidence="1">
    <location>
        <begin position="513"/>
        <end position="523"/>
    </location>
</feature>
<feature type="region of interest" description="Disordered" evidence="1">
    <location>
        <begin position="501"/>
        <end position="565"/>
    </location>
</feature>
<gene>
    <name evidence="3" type="ORF">AXG93_242s1240</name>
</gene>
<feature type="region of interest" description="Disordered" evidence="1">
    <location>
        <begin position="34"/>
        <end position="62"/>
    </location>
</feature>
<feature type="region of interest" description="Disordered" evidence="1">
    <location>
        <begin position="369"/>
        <end position="462"/>
    </location>
</feature>
<accession>A0A176VNF3</accession>
<protein>
    <recommendedName>
        <fullName evidence="2">DUF7138 domain-containing protein</fullName>
    </recommendedName>
</protein>
<feature type="compositionally biased region" description="Low complexity" evidence="1">
    <location>
        <begin position="442"/>
        <end position="457"/>
    </location>
</feature>
<dbReference type="PANTHER" id="PTHR36351:SF1">
    <property type="entry name" value="EMBRYO SAC DEVELOPMENT ARREST 12"/>
    <property type="match status" value="1"/>
</dbReference>
<name>A0A176VNF3_MARPO</name>
<dbReference type="PANTHER" id="PTHR36351">
    <property type="entry name" value="EMBRYO SAC DEVELOPMENT ARREST 12"/>
    <property type="match status" value="1"/>
</dbReference>
<dbReference type="Pfam" id="PF23596">
    <property type="entry name" value="DUF7138"/>
    <property type="match status" value="1"/>
</dbReference>
<feature type="region of interest" description="Disordered" evidence="1">
    <location>
        <begin position="611"/>
        <end position="632"/>
    </location>
</feature>
<reference evidence="3" key="1">
    <citation type="submission" date="2016-03" db="EMBL/GenBank/DDBJ databases">
        <title>Mechanisms controlling the formation of the plant cell surface in tip-growing cells are functionally conserved among land plants.</title>
        <authorList>
            <person name="Honkanen S."/>
            <person name="Jones V.A."/>
            <person name="Morieri G."/>
            <person name="Champion C."/>
            <person name="Hetherington A.J."/>
            <person name="Kelly S."/>
            <person name="Saint-Marcoux D."/>
            <person name="Proust H."/>
            <person name="Prescott H."/>
            <person name="Dolan L."/>
        </authorList>
    </citation>
    <scope>NUCLEOTIDE SEQUENCE [LARGE SCALE GENOMIC DNA]</scope>
    <source>
        <tissue evidence="3">Whole gametophyte</tissue>
    </source>
</reference>
<feature type="domain" description="DUF7138" evidence="2">
    <location>
        <begin position="290"/>
        <end position="369"/>
    </location>
</feature>
<dbReference type="InterPro" id="IPR055562">
    <property type="entry name" value="DUF7138"/>
</dbReference>
<comment type="caution">
    <text evidence="3">The sequence shown here is derived from an EMBL/GenBank/DDBJ whole genome shotgun (WGS) entry which is preliminary data.</text>
</comment>
<organism evidence="3 4">
    <name type="scientific">Marchantia polymorpha subsp. ruderalis</name>
    <dbReference type="NCBI Taxonomy" id="1480154"/>
    <lineage>
        <taxon>Eukaryota</taxon>
        <taxon>Viridiplantae</taxon>
        <taxon>Streptophyta</taxon>
        <taxon>Embryophyta</taxon>
        <taxon>Marchantiophyta</taxon>
        <taxon>Marchantiopsida</taxon>
        <taxon>Marchantiidae</taxon>
        <taxon>Marchantiales</taxon>
        <taxon>Marchantiaceae</taxon>
        <taxon>Marchantia</taxon>
    </lineage>
</organism>
<keyword evidence="4" id="KW-1185">Reference proteome</keyword>
<feature type="compositionally biased region" description="Basic and acidic residues" evidence="1">
    <location>
        <begin position="544"/>
        <end position="553"/>
    </location>
</feature>
<feature type="region of interest" description="Disordered" evidence="1">
    <location>
        <begin position="155"/>
        <end position="193"/>
    </location>
</feature>
<feature type="region of interest" description="Disordered" evidence="1">
    <location>
        <begin position="79"/>
        <end position="111"/>
    </location>
</feature>
<dbReference type="Proteomes" id="UP000077202">
    <property type="component" value="Unassembled WGS sequence"/>
</dbReference>
<evidence type="ECO:0000313" key="3">
    <source>
        <dbReference type="EMBL" id="OAE21943.1"/>
    </source>
</evidence>
<feature type="compositionally biased region" description="Basic and acidic residues" evidence="1">
    <location>
        <begin position="524"/>
        <end position="534"/>
    </location>
</feature>
<feature type="compositionally biased region" description="Basic and acidic residues" evidence="1">
    <location>
        <begin position="174"/>
        <end position="193"/>
    </location>
</feature>
<evidence type="ECO:0000256" key="1">
    <source>
        <dbReference type="SAM" id="MobiDB-lite"/>
    </source>
</evidence>
<proteinExistence type="predicted"/>
<dbReference type="AlphaFoldDB" id="A0A176VNF3"/>
<feature type="compositionally biased region" description="Low complexity" evidence="1">
    <location>
        <begin position="611"/>
        <end position="626"/>
    </location>
</feature>
<feature type="compositionally biased region" description="Basic residues" evidence="1">
    <location>
        <begin position="372"/>
        <end position="383"/>
    </location>
</feature>
<dbReference type="EMBL" id="LVLJ01003307">
    <property type="protein sequence ID" value="OAE21943.1"/>
    <property type="molecule type" value="Genomic_DNA"/>
</dbReference>
<feature type="compositionally biased region" description="Polar residues" evidence="1">
    <location>
        <begin position="415"/>
        <end position="437"/>
    </location>
</feature>